<dbReference type="Proteomes" id="UP001597478">
    <property type="component" value="Unassembled WGS sequence"/>
</dbReference>
<reference evidence="4" key="1">
    <citation type="journal article" date="2019" name="Int. J. Syst. Evol. Microbiol.">
        <title>The Global Catalogue of Microorganisms (GCM) 10K type strain sequencing project: providing services to taxonomists for standard genome sequencing and annotation.</title>
        <authorList>
            <consortium name="The Broad Institute Genomics Platform"/>
            <consortium name="The Broad Institute Genome Sequencing Center for Infectious Disease"/>
            <person name="Wu L."/>
            <person name="Ma J."/>
        </authorList>
    </citation>
    <scope>NUCLEOTIDE SEQUENCE [LARGE SCALE GENOMIC DNA]</scope>
    <source>
        <strain evidence="4">IBRC-M 10906</strain>
    </source>
</reference>
<dbReference type="Pfam" id="PF00171">
    <property type="entry name" value="Aldedh"/>
    <property type="match status" value="1"/>
</dbReference>
<dbReference type="SUPFAM" id="SSF53720">
    <property type="entry name" value="ALDH-like"/>
    <property type="match status" value="1"/>
</dbReference>
<name>A0ABW5WBS1_9PSEU</name>
<gene>
    <name evidence="3" type="ORF">ACFS2C_18755</name>
</gene>
<dbReference type="Gene3D" id="3.40.605.10">
    <property type="entry name" value="Aldehyde Dehydrogenase, Chain A, domain 1"/>
    <property type="match status" value="1"/>
</dbReference>
<evidence type="ECO:0000313" key="4">
    <source>
        <dbReference type="Proteomes" id="UP001597478"/>
    </source>
</evidence>
<dbReference type="InterPro" id="IPR015590">
    <property type="entry name" value="Aldehyde_DH_dom"/>
</dbReference>
<protein>
    <submittedName>
        <fullName evidence="3">Aldehyde dehydrogenase family protein</fullName>
    </submittedName>
</protein>
<evidence type="ECO:0000256" key="1">
    <source>
        <dbReference type="ARBA" id="ARBA00023002"/>
    </source>
</evidence>
<accession>A0ABW5WBS1</accession>
<evidence type="ECO:0000313" key="3">
    <source>
        <dbReference type="EMBL" id="MFD2801433.1"/>
    </source>
</evidence>
<dbReference type="InterPro" id="IPR016161">
    <property type="entry name" value="Ald_DH/histidinol_DH"/>
</dbReference>
<sequence length="227" mass="24085">MTVLAEPVPPAAVEAFHDGRPLNFWAGLWRRDGVPELGATDAARAVRAAFHQHRTWSLAPLTERTARVGGALRELTAHRDPLVTALAEDTGATRRSAAAELDRCVAEVASCVERIDGLLAGRVPLRGPVSNLPDRDCPPSVVGFAMLVEALAGDAVIVRAPEDRGRFLTLVTALAARHRLPLTLVHGGDAGAEDALTRPDVVGCASYPRDPQRGAAVVRAVTRRAPT</sequence>
<evidence type="ECO:0000259" key="2">
    <source>
        <dbReference type="Pfam" id="PF00171"/>
    </source>
</evidence>
<dbReference type="InterPro" id="IPR016162">
    <property type="entry name" value="Ald_DH_N"/>
</dbReference>
<comment type="caution">
    <text evidence="3">The sequence shown here is derived from an EMBL/GenBank/DDBJ whole genome shotgun (WGS) entry which is preliminary data.</text>
</comment>
<dbReference type="EMBL" id="JBHUOF010000030">
    <property type="protein sequence ID" value="MFD2801433.1"/>
    <property type="molecule type" value="Genomic_DNA"/>
</dbReference>
<feature type="domain" description="Aldehyde dehydrogenase" evidence="2">
    <location>
        <begin position="34"/>
        <end position="138"/>
    </location>
</feature>
<proteinExistence type="predicted"/>
<organism evidence="3 4">
    <name type="scientific">Prauserella oleivorans</name>
    <dbReference type="NCBI Taxonomy" id="1478153"/>
    <lineage>
        <taxon>Bacteria</taxon>
        <taxon>Bacillati</taxon>
        <taxon>Actinomycetota</taxon>
        <taxon>Actinomycetes</taxon>
        <taxon>Pseudonocardiales</taxon>
        <taxon>Pseudonocardiaceae</taxon>
        <taxon>Prauserella</taxon>
    </lineage>
</organism>
<keyword evidence="4" id="KW-1185">Reference proteome</keyword>
<dbReference type="RefSeq" id="WP_377388086.1">
    <property type="nucleotide sequence ID" value="NZ_JBHSAN010000010.1"/>
</dbReference>
<keyword evidence="1" id="KW-0560">Oxidoreductase</keyword>